<dbReference type="AlphaFoldDB" id="A0A517R1B2"/>
<organism evidence="2 3">
    <name type="scientific">Stratiformator vulcanicus</name>
    <dbReference type="NCBI Taxonomy" id="2527980"/>
    <lineage>
        <taxon>Bacteria</taxon>
        <taxon>Pseudomonadati</taxon>
        <taxon>Planctomycetota</taxon>
        <taxon>Planctomycetia</taxon>
        <taxon>Planctomycetales</taxon>
        <taxon>Planctomycetaceae</taxon>
        <taxon>Stratiformator</taxon>
    </lineage>
</organism>
<dbReference type="EMBL" id="CP036268">
    <property type="protein sequence ID" value="QDT37695.1"/>
    <property type="molecule type" value="Genomic_DNA"/>
</dbReference>
<dbReference type="RefSeq" id="WP_145363787.1">
    <property type="nucleotide sequence ID" value="NZ_CP036268.1"/>
</dbReference>
<keyword evidence="1" id="KW-0813">Transport</keyword>
<dbReference type="GO" id="GO:0060003">
    <property type="term" value="P:copper ion export"/>
    <property type="evidence" value="ECO:0007669"/>
    <property type="project" value="TreeGrafter"/>
</dbReference>
<dbReference type="GO" id="GO:0030313">
    <property type="term" value="C:cell envelope"/>
    <property type="evidence" value="ECO:0007669"/>
    <property type="project" value="TreeGrafter"/>
</dbReference>
<accession>A0A517R1B2</accession>
<reference evidence="2 3" key="1">
    <citation type="submission" date="2019-02" db="EMBL/GenBank/DDBJ databases">
        <title>Deep-cultivation of Planctomycetes and their phenomic and genomic characterization uncovers novel biology.</title>
        <authorList>
            <person name="Wiegand S."/>
            <person name="Jogler M."/>
            <person name="Boedeker C."/>
            <person name="Pinto D."/>
            <person name="Vollmers J."/>
            <person name="Rivas-Marin E."/>
            <person name="Kohn T."/>
            <person name="Peeters S.H."/>
            <person name="Heuer A."/>
            <person name="Rast P."/>
            <person name="Oberbeckmann S."/>
            <person name="Bunk B."/>
            <person name="Jeske O."/>
            <person name="Meyerdierks A."/>
            <person name="Storesund J.E."/>
            <person name="Kallscheuer N."/>
            <person name="Luecker S."/>
            <person name="Lage O.M."/>
            <person name="Pohl T."/>
            <person name="Merkel B.J."/>
            <person name="Hornburger P."/>
            <person name="Mueller R.-W."/>
            <person name="Bruemmer F."/>
            <person name="Labrenz M."/>
            <person name="Spormann A.M."/>
            <person name="Op den Camp H."/>
            <person name="Overmann J."/>
            <person name="Amann R."/>
            <person name="Jetten M.S.M."/>
            <person name="Mascher T."/>
            <person name="Medema M.H."/>
            <person name="Devos D.P."/>
            <person name="Kaster A.-K."/>
            <person name="Ovreas L."/>
            <person name="Rohde M."/>
            <person name="Galperin M.Y."/>
            <person name="Jogler C."/>
        </authorList>
    </citation>
    <scope>NUCLEOTIDE SEQUENCE [LARGE SCALE GENOMIC DNA]</scope>
    <source>
        <strain evidence="2 3">Pan189</strain>
    </source>
</reference>
<dbReference type="PANTHER" id="PTHR30097">
    <property type="entry name" value="CATION EFFLUX SYSTEM PROTEIN CUSB"/>
    <property type="match status" value="1"/>
</dbReference>
<dbReference type="InterPro" id="IPR051909">
    <property type="entry name" value="MFP_Cation_Efflux"/>
</dbReference>
<gene>
    <name evidence="2" type="ORF">Pan189_20770</name>
</gene>
<dbReference type="GO" id="GO:0015679">
    <property type="term" value="P:plasma membrane copper ion transport"/>
    <property type="evidence" value="ECO:0007669"/>
    <property type="project" value="TreeGrafter"/>
</dbReference>
<dbReference type="PANTHER" id="PTHR30097:SF4">
    <property type="entry name" value="SLR6042 PROTEIN"/>
    <property type="match status" value="1"/>
</dbReference>
<evidence type="ECO:0000313" key="3">
    <source>
        <dbReference type="Proteomes" id="UP000317318"/>
    </source>
</evidence>
<protein>
    <submittedName>
        <fullName evidence="2">HlyD family secretion protein</fullName>
    </submittedName>
</protein>
<dbReference type="OrthoDB" id="235102at2"/>
<name>A0A517R1B2_9PLAN</name>
<keyword evidence="3" id="KW-1185">Reference proteome</keyword>
<evidence type="ECO:0000313" key="2">
    <source>
        <dbReference type="EMBL" id="QDT37695.1"/>
    </source>
</evidence>
<dbReference type="KEGG" id="svp:Pan189_20770"/>
<proteinExistence type="predicted"/>
<evidence type="ECO:0000256" key="1">
    <source>
        <dbReference type="ARBA" id="ARBA00022448"/>
    </source>
</evidence>
<sequence>MLRLLKVAAVLCVVAVAVFGCYTTRDRWLPLLQNSEHDSVAVAPSSSAGGANEQVRLTKQARKNLRLTSMPLVPTTYWRSIEIPGVIVDRPGVSDRGVVAPVSAVVTKIHHYAGETVLPGEPLVTLRLVSESFQISQIELYKAVEEKQITQAEIDRLSDAARSGAVPRSTMIDLNNELRRLDVSIRAYRQDLQIRGLNSQQIEAVTKGDFTSEIIVYAPATTSEEVDSLGTEAADGVEDDFYEVQRVEVELGHHVQAGQKVATLSRHHSLFIEGRAFRQEIPLVQRAAEGKWPIRVELLQESEHDWEGPLPPVTVHHISNTLNDDRRTISFFCPLKNQARRYERDGQSLYLWRFRPGQRVTLHVDVEEFNDVFVVPADAVLIEGPETYLFRQNGDFFDRKPVHVLHQTREEAVIANDGSVPPGIYVTKSGAVQLNRVLQSQSDTAPAGVHVHADGSVHANH</sequence>
<dbReference type="PROSITE" id="PS51257">
    <property type="entry name" value="PROKAR_LIPOPROTEIN"/>
    <property type="match status" value="1"/>
</dbReference>
<dbReference type="Proteomes" id="UP000317318">
    <property type="component" value="Chromosome"/>
</dbReference>